<evidence type="ECO:0000313" key="1">
    <source>
        <dbReference type="EMBL" id="KAJ8924591.1"/>
    </source>
</evidence>
<evidence type="ECO:0000313" key="2">
    <source>
        <dbReference type="Proteomes" id="UP001159042"/>
    </source>
</evidence>
<organism evidence="1 2">
    <name type="scientific">Exocentrus adspersus</name>
    <dbReference type="NCBI Taxonomy" id="1586481"/>
    <lineage>
        <taxon>Eukaryota</taxon>
        <taxon>Metazoa</taxon>
        <taxon>Ecdysozoa</taxon>
        <taxon>Arthropoda</taxon>
        <taxon>Hexapoda</taxon>
        <taxon>Insecta</taxon>
        <taxon>Pterygota</taxon>
        <taxon>Neoptera</taxon>
        <taxon>Endopterygota</taxon>
        <taxon>Coleoptera</taxon>
        <taxon>Polyphaga</taxon>
        <taxon>Cucujiformia</taxon>
        <taxon>Chrysomeloidea</taxon>
        <taxon>Cerambycidae</taxon>
        <taxon>Lamiinae</taxon>
        <taxon>Acanthocinini</taxon>
        <taxon>Exocentrus</taxon>
    </lineage>
</organism>
<gene>
    <name evidence="1" type="ORF">NQ315_000741</name>
</gene>
<dbReference type="Proteomes" id="UP001159042">
    <property type="component" value="Unassembled WGS sequence"/>
</dbReference>
<dbReference type="EMBL" id="JANEYG010000002">
    <property type="protein sequence ID" value="KAJ8924591.1"/>
    <property type="molecule type" value="Genomic_DNA"/>
</dbReference>
<proteinExistence type="predicted"/>
<comment type="caution">
    <text evidence="1">The sequence shown here is derived from an EMBL/GenBank/DDBJ whole genome shotgun (WGS) entry which is preliminary data.</text>
</comment>
<keyword evidence="2" id="KW-1185">Reference proteome</keyword>
<accession>A0AAV8WEA1</accession>
<protein>
    <submittedName>
        <fullName evidence="1">Uncharacterized protein</fullName>
    </submittedName>
</protein>
<sequence length="100" mass="11451">MTSCRISWVSESALSQLEDKDILSLSPTFEFKCMEYVCINTNVSFGNQAALIPYYQQKFTFMNENDSHMVTRMLESVPEILCKSHFSKNPFASSESLFIS</sequence>
<name>A0AAV8WEA1_9CUCU</name>
<reference evidence="1 2" key="1">
    <citation type="journal article" date="2023" name="Insect Mol. Biol.">
        <title>Genome sequencing provides insights into the evolution of gene families encoding plant cell wall-degrading enzymes in longhorned beetles.</title>
        <authorList>
            <person name="Shin N.R."/>
            <person name="Okamura Y."/>
            <person name="Kirsch R."/>
            <person name="Pauchet Y."/>
        </authorList>
    </citation>
    <scope>NUCLEOTIDE SEQUENCE [LARGE SCALE GENOMIC DNA]</scope>
    <source>
        <strain evidence="1">EAD_L_NR</strain>
    </source>
</reference>
<dbReference type="AlphaFoldDB" id="A0AAV8WEA1"/>